<dbReference type="HOGENOM" id="CLU_016950_7_0_9"/>
<dbReference type="FunFam" id="3.30.310.50:FF:000001">
    <property type="entry name" value="Phosphoglucosamine mutase"/>
    <property type="match status" value="1"/>
</dbReference>
<dbReference type="EMBL" id="CP003065">
    <property type="protein sequence ID" value="AEV69519.1"/>
    <property type="molecule type" value="Genomic_DNA"/>
</dbReference>
<feature type="binding site" evidence="9">
    <location>
        <position position="260"/>
    </location>
    <ligand>
        <name>Mg(2+)</name>
        <dbReference type="ChEBI" id="CHEBI:18420"/>
    </ligand>
</feature>
<evidence type="ECO:0000256" key="2">
    <source>
        <dbReference type="ARBA" id="ARBA00022553"/>
    </source>
</evidence>
<dbReference type="GO" id="GO:0000287">
    <property type="term" value="F:magnesium ion binding"/>
    <property type="evidence" value="ECO:0007669"/>
    <property type="project" value="UniProtKB-UniRule"/>
</dbReference>
<dbReference type="HAMAP" id="MF_01554_B">
    <property type="entry name" value="GlmM_B"/>
    <property type="match status" value="1"/>
</dbReference>
<feature type="modified residue" description="Phosphoserine" evidence="9">
    <location>
        <position position="116"/>
    </location>
</feature>
<dbReference type="GO" id="GO:0005975">
    <property type="term" value="P:carbohydrate metabolic process"/>
    <property type="evidence" value="ECO:0007669"/>
    <property type="project" value="InterPro"/>
</dbReference>
<dbReference type="InterPro" id="IPR006352">
    <property type="entry name" value="GlmM_bact"/>
</dbReference>
<dbReference type="GO" id="GO:0008966">
    <property type="term" value="F:phosphoglucosamine mutase activity"/>
    <property type="evidence" value="ECO:0007669"/>
    <property type="project" value="UniProtKB-UniRule"/>
</dbReference>
<dbReference type="KEGG" id="ccl:Clocl_2980"/>
<name>G8LU87_ACECE</name>
<keyword evidence="17" id="KW-1185">Reference proteome</keyword>
<dbReference type="InterPro" id="IPR005841">
    <property type="entry name" value="Alpha-D-phosphohexomutase_SF"/>
</dbReference>
<evidence type="ECO:0000256" key="10">
    <source>
        <dbReference type="RuleBase" id="RU004326"/>
    </source>
</evidence>
<dbReference type="Gene3D" id="3.30.310.50">
    <property type="entry name" value="Alpha-D-phosphohexomutase, C-terminal domain"/>
    <property type="match status" value="1"/>
</dbReference>
<dbReference type="AlphaFoldDB" id="G8LU87"/>
<evidence type="ECO:0000313" key="16">
    <source>
        <dbReference type="EMBL" id="AEV69519.1"/>
    </source>
</evidence>
<dbReference type="InterPro" id="IPR036900">
    <property type="entry name" value="A-D-PHexomutase_C_sf"/>
</dbReference>
<dbReference type="InterPro" id="IPR005843">
    <property type="entry name" value="A-D-PHexomutase_C"/>
</dbReference>
<dbReference type="FunFam" id="3.40.120.10:FF:000002">
    <property type="entry name" value="Phosphoglucosamine mutase"/>
    <property type="match status" value="1"/>
</dbReference>
<dbReference type="Gene3D" id="3.40.120.10">
    <property type="entry name" value="Alpha-D-Glucose-1,6-Bisphosphate, subunit A, domain 3"/>
    <property type="match status" value="3"/>
</dbReference>
<feature type="binding site" description="via phosphate group" evidence="9">
    <location>
        <position position="116"/>
    </location>
    <ligand>
        <name>Mg(2+)</name>
        <dbReference type="ChEBI" id="CHEBI:18420"/>
    </ligand>
</feature>
<evidence type="ECO:0000313" key="17">
    <source>
        <dbReference type="Proteomes" id="UP000005435"/>
    </source>
</evidence>
<dbReference type="PROSITE" id="PS00710">
    <property type="entry name" value="PGM_PMM"/>
    <property type="match status" value="1"/>
</dbReference>
<dbReference type="InterPro" id="IPR016055">
    <property type="entry name" value="A-D-PHexomutase_a/b/a-I/II/III"/>
</dbReference>
<evidence type="ECO:0000256" key="9">
    <source>
        <dbReference type="HAMAP-Rule" id="MF_01554"/>
    </source>
</evidence>
<keyword evidence="5 9" id="KW-0413">Isomerase</keyword>
<dbReference type="SUPFAM" id="SSF53738">
    <property type="entry name" value="Phosphoglucomutase, first 3 domains"/>
    <property type="match status" value="3"/>
</dbReference>
<evidence type="ECO:0000256" key="8">
    <source>
        <dbReference type="ARBA" id="ARBA00068193"/>
    </source>
</evidence>
<keyword evidence="4 9" id="KW-0460">Magnesium</keyword>
<keyword evidence="3 9" id="KW-0479">Metal-binding</keyword>
<comment type="similarity">
    <text evidence="1 9 10">Belongs to the phosphohexose mutase family.</text>
</comment>
<evidence type="ECO:0000259" key="14">
    <source>
        <dbReference type="Pfam" id="PF02879"/>
    </source>
</evidence>
<evidence type="ECO:0000256" key="11">
    <source>
        <dbReference type="RuleBase" id="RU004327"/>
    </source>
</evidence>
<feature type="domain" description="Alpha-D-phosphohexomutase alpha/beta/alpha" evidence="15">
    <location>
        <begin position="273"/>
        <end position="382"/>
    </location>
</feature>
<dbReference type="InterPro" id="IPR005844">
    <property type="entry name" value="A-D-PHexomutase_a/b/a-I"/>
</dbReference>
<dbReference type="Proteomes" id="UP000005435">
    <property type="component" value="Chromosome"/>
</dbReference>
<dbReference type="Pfam" id="PF00408">
    <property type="entry name" value="PGM_PMM_IV"/>
    <property type="match status" value="1"/>
</dbReference>
<reference evidence="16 17" key="2">
    <citation type="journal article" date="2012" name="Stand. Genomic Sci.">
        <title>Complete Genome Sequence of Clostridium clariflavum DSM 19732.</title>
        <authorList>
            <person name="Izquierdo J.A."/>
            <person name="Goodwin L."/>
            <person name="Davenport K.W."/>
            <person name="Teshima H."/>
            <person name="Bruce D."/>
            <person name="Detter C."/>
            <person name="Tapia R."/>
            <person name="Han S."/>
            <person name="Land M."/>
            <person name="Hauser L."/>
            <person name="Jeffries C.D."/>
            <person name="Han J."/>
            <person name="Pitluck S."/>
            <person name="Nolan M."/>
            <person name="Chen A."/>
            <person name="Huntemann M."/>
            <person name="Mavromatis K."/>
            <person name="Mikhailova N."/>
            <person name="Liolios K."/>
            <person name="Woyke T."/>
            <person name="Lynd L.R."/>
        </authorList>
    </citation>
    <scope>NUCLEOTIDE SEQUENCE [LARGE SCALE GENOMIC DNA]</scope>
    <source>
        <strain evidence="17">DSM 19732 / NBRC 101661 / EBR45</strain>
    </source>
</reference>
<evidence type="ECO:0000256" key="4">
    <source>
        <dbReference type="ARBA" id="ARBA00022842"/>
    </source>
</evidence>
<dbReference type="PANTHER" id="PTHR42946:SF1">
    <property type="entry name" value="PHOSPHOGLUCOMUTASE (ALPHA-D-GLUCOSE-1,6-BISPHOSPHATE-DEPENDENT)"/>
    <property type="match status" value="1"/>
</dbReference>
<dbReference type="GO" id="GO:0005829">
    <property type="term" value="C:cytosol"/>
    <property type="evidence" value="ECO:0007669"/>
    <property type="project" value="TreeGrafter"/>
</dbReference>
<dbReference type="InterPro" id="IPR050060">
    <property type="entry name" value="Phosphoglucosamine_mutase"/>
</dbReference>
<comment type="PTM">
    <text evidence="9">Activated by phosphorylation.</text>
</comment>
<dbReference type="GO" id="GO:0006048">
    <property type="term" value="P:UDP-N-acetylglucosamine biosynthetic process"/>
    <property type="evidence" value="ECO:0007669"/>
    <property type="project" value="TreeGrafter"/>
</dbReference>
<dbReference type="Pfam" id="PF02880">
    <property type="entry name" value="PGM_PMM_III"/>
    <property type="match status" value="1"/>
</dbReference>
<dbReference type="PRINTS" id="PR00509">
    <property type="entry name" value="PGMPMM"/>
</dbReference>
<feature type="domain" description="Alpha-D-phosphohexomutase alpha/beta/alpha" evidence="14">
    <location>
        <begin position="173"/>
        <end position="269"/>
    </location>
</feature>
<comment type="catalytic activity">
    <reaction evidence="6 9 11">
        <text>alpha-D-glucosamine 1-phosphate = D-glucosamine 6-phosphate</text>
        <dbReference type="Rhea" id="RHEA:23424"/>
        <dbReference type="ChEBI" id="CHEBI:58516"/>
        <dbReference type="ChEBI" id="CHEBI:58725"/>
        <dbReference type="EC" id="5.4.2.10"/>
    </reaction>
</comment>
<dbReference type="FunFam" id="3.40.120.10:FF:000001">
    <property type="entry name" value="Phosphoglucosamine mutase"/>
    <property type="match status" value="1"/>
</dbReference>
<feature type="binding site" evidence="9">
    <location>
        <position position="258"/>
    </location>
    <ligand>
        <name>Mg(2+)</name>
        <dbReference type="ChEBI" id="CHEBI:18420"/>
    </ligand>
</feature>
<evidence type="ECO:0000256" key="1">
    <source>
        <dbReference type="ARBA" id="ARBA00010231"/>
    </source>
</evidence>
<evidence type="ECO:0000259" key="13">
    <source>
        <dbReference type="Pfam" id="PF02878"/>
    </source>
</evidence>
<dbReference type="PANTHER" id="PTHR42946">
    <property type="entry name" value="PHOSPHOHEXOSE MUTASE"/>
    <property type="match status" value="1"/>
</dbReference>
<dbReference type="GO" id="GO:0009252">
    <property type="term" value="P:peptidoglycan biosynthetic process"/>
    <property type="evidence" value="ECO:0007669"/>
    <property type="project" value="TreeGrafter"/>
</dbReference>
<dbReference type="NCBIfam" id="NF008139">
    <property type="entry name" value="PRK10887.1"/>
    <property type="match status" value="1"/>
</dbReference>
<evidence type="ECO:0000256" key="3">
    <source>
        <dbReference type="ARBA" id="ARBA00022723"/>
    </source>
</evidence>
<dbReference type="STRING" id="720554.Clocl_2980"/>
<dbReference type="Pfam" id="PF02879">
    <property type="entry name" value="PGM_PMM_II"/>
    <property type="match status" value="1"/>
</dbReference>
<organism evidence="16 17">
    <name type="scientific">Acetivibrio clariflavus (strain DSM 19732 / NBRC 101661 / EBR45)</name>
    <name type="common">Clostridium clariflavum</name>
    <dbReference type="NCBI Taxonomy" id="720554"/>
    <lineage>
        <taxon>Bacteria</taxon>
        <taxon>Bacillati</taxon>
        <taxon>Bacillota</taxon>
        <taxon>Clostridia</taxon>
        <taxon>Eubacteriales</taxon>
        <taxon>Oscillospiraceae</taxon>
        <taxon>Acetivibrio</taxon>
    </lineage>
</organism>
<dbReference type="eggNOG" id="COG1109">
    <property type="taxonomic scope" value="Bacteria"/>
</dbReference>
<feature type="domain" description="Alpha-D-phosphohexomutase C-terminal" evidence="12">
    <location>
        <begin position="389"/>
        <end position="454"/>
    </location>
</feature>
<keyword evidence="2 9" id="KW-0597">Phosphoprotein</keyword>
<dbReference type="CDD" id="cd05802">
    <property type="entry name" value="GlmM"/>
    <property type="match status" value="1"/>
</dbReference>
<reference evidence="17" key="1">
    <citation type="submission" date="2011-12" db="EMBL/GenBank/DDBJ databases">
        <title>Complete sequence of Clostridium clariflavum DSM 19732.</title>
        <authorList>
            <consortium name="US DOE Joint Genome Institute"/>
            <person name="Lucas S."/>
            <person name="Han J."/>
            <person name="Lapidus A."/>
            <person name="Cheng J.-F."/>
            <person name="Goodwin L."/>
            <person name="Pitluck S."/>
            <person name="Peters L."/>
            <person name="Teshima H."/>
            <person name="Detter J.C."/>
            <person name="Han C."/>
            <person name="Tapia R."/>
            <person name="Land M."/>
            <person name="Hauser L."/>
            <person name="Kyrpides N."/>
            <person name="Ivanova N."/>
            <person name="Pagani I."/>
            <person name="Kitzmiller T."/>
            <person name="Lynd L."/>
            <person name="Izquierdo J."/>
            <person name="Woyke T."/>
        </authorList>
    </citation>
    <scope>NUCLEOTIDE SEQUENCE [LARGE SCALE GENOMIC DNA]</scope>
    <source>
        <strain evidence="17">DSM 19732 / NBRC 101661 / EBR45</strain>
    </source>
</reference>
<dbReference type="SUPFAM" id="SSF55957">
    <property type="entry name" value="Phosphoglucomutase, C-terminal domain"/>
    <property type="match status" value="1"/>
</dbReference>
<gene>
    <name evidence="9" type="primary">glmM</name>
    <name evidence="16" type="ordered locus">Clocl_2980</name>
</gene>
<dbReference type="NCBIfam" id="TIGR01455">
    <property type="entry name" value="glmM"/>
    <property type="match status" value="1"/>
</dbReference>
<comment type="function">
    <text evidence="9 11">Catalyzes the conversion of glucosamine-6-phosphate to glucosamine-1-phosphate.</text>
</comment>
<evidence type="ECO:0000256" key="7">
    <source>
        <dbReference type="ARBA" id="ARBA00066330"/>
    </source>
</evidence>
<comment type="cofactor">
    <cofactor evidence="9">
        <name>Mg(2+)</name>
        <dbReference type="ChEBI" id="CHEBI:18420"/>
    </cofactor>
    <text evidence="9">Binds 1 Mg(2+) ion per subunit.</text>
</comment>
<feature type="binding site" evidence="9">
    <location>
        <position position="256"/>
    </location>
    <ligand>
        <name>Mg(2+)</name>
        <dbReference type="ChEBI" id="CHEBI:18420"/>
    </ligand>
</feature>
<accession>G8LU87</accession>
<evidence type="ECO:0000259" key="15">
    <source>
        <dbReference type="Pfam" id="PF02880"/>
    </source>
</evidence>
<evidence type="ECO:0000259" key="12">
    <source>
        <dbReference type="Pfam" id="PF00408"/>
    </source>
</evidence>
<feature type="domain" description="Alpha-D-phosphohexomutase alpha/beta/alpha" evidence="13">
    <location>
        <begin position="18"/>
        <end position="150"/>
    </location>
</feature>
<dbReference type="InterPro" id="IPR016066">
    <property type="entry name" value="A-D-PHexomutase_CS"/>
</dbReference>
<dbReference type="Pfam" id="PF02878">
    <property type="entry name" value="PGM_PMM_I"/>
    <property type="match status" value="1"/>
</dbReference>
<protein>
    <recommendedName>
        <fullName evidence="8 9">Phosphoglucosamine mutase</fullName>
        <ecNumber evidence="7 9">5.4.2.10</ecNumber>
    </recommendedName>
</protein>
<dbReference type="InterPro" id="IPR005845">
    <property type="entry name" value="A-D-PHexomutase_a/b/a-II"/>
</dbReference>
<dbReference type="GO" id="GO:0004615">
    <property type="term" value="F:phosphomannomutase activity"/>
    <property type="evidence" value="ECO:0007669"/>
    <property type="project" value="TreeGrafter"/>
</dbReference>
<proteinExistence type="inferred from homology"/>
<dbReference type="EC" id="5.4.2.10" evidence="7 9"/>
<evidence type="ECO:0000256" key="6">
    <source>
        <dbReference type="ARBA" id="ARBA00050364"/>
    </source>
</evidence>
<dbReference type="InterPro" id="IPR005846">
    <property type="entry name" value="A-D-PHexomutase_a/b/a-III"/>
</dbReference>
<evidence type="ECO:0000256" key="5">
    <source>
        <dbReference type="ARBA" id="ARBA00023235"/>
    </source>
</evidence>
<feature type="active site" description="Phosphoserine intermediate" evidence="9">
    <location>
        <position position="116"/>
    </location>
</feature>
<sequence length="464" mass="50019">MKSIKKFYSKEGLNVLGRLFGTDGVRGVANRELTGELAYKLGQAGAYVLTSETKHTPKILVGMDTRISGDMLEAALTAGLCSVGAEVISLGIVPTPAVAYLTRLYNADAGVVISASHNPAEFNGIKFFNSKGYKLSDALEERIEAIILDGAEEITLPVGGSVGKKGKIDTQIDDYVNFIKSTIKGDLKGLKIAIDCANGAAYEVAPKALKELGAEIFVINNKPDGVNINCNCGSTHIEQLQKFVVEVGADVGLAFDGDADRVLAVDENGKLVDGDQIMSIIGLELKKEGKLAKDTIVVTVMSNLGFDIMAKREGINVEKTKVGDRYVLENMIQNGYVLGGEQSGHIIFLEHNTTGDGLLTGVQLLNVVKSTGKKLSELASVMRVLPQVLKNAKVKNENKNKYLDDPVVCKMCKELEEEFKGEGRVLIRPSGTEPLVRVMIEGKDQEYITARAIELAKVIEERLG</sequence>